<dbReference type="PIRSF" id="PIRSF006603">
    <property type="entry name" value="DinF"/>
    <property type="match status" value="1"/>
</dbReference>
<dbReference type="PANTHER" id="PTHR43298">
    <property type="entry name" value="MULTIDRUG RESISTANCE PROTEIN NORM-RELATED"/>
    <property type="match status" value="1"/>
</dbReference>
<accession>A0A1Y4LH93</accession>
<evidence type="ECO:0000256" key="9">
    <source>
        <dbReference type="ARBA" id="ARBA00022989"/>
    </source>
</evidence>
<comment type="similarity">
    <text evidence="3">Belongs to the multi antimicrobial extrusion (MATE) (TC 2.A.66.1) family.</text>
</comment>
<keyword evidence="11 13" id="KW-0472">Membrane</keyword>
<dbReference type="GO" id="GO:0042910">
    <property type="term" value="F:xenobiotic transmembrane transporter activity"/>
    <property type="evidence" value="ECO:0007669"/>
    <property type="project" value="InterPro"/>
</dbReference>
<evidence type="ECO:0000256" key="6">
    <source>
        <dbReference type="ARBA" id="ARBA00022449"/>
    </source>
</evidence>
<feature type="transmembrane region" description="Helical" evidence="13">
    <location>
        <begin position="72"/>
        <end position="95"/>
    </location>
</feature>
<protein>
    <recommendedName>
        <fullName evidence="4">Probable multidrug resistance protein NorM</fullName>
    </recommendedName>
    <alternativeName>
        <fullName evidence="12">Multidrug-efflux transporter</fullName>
    </alternativeName>
</protein>
<proteinExistence type="inferred from homology"/>
<dbReference type="CDD" id="cd13138">
    <property type="entry name" value="MATE_yoeA_like"/>
    <property type="match status" value="1"/>
</dbReference>
<evidence type="ECO:0000256" key="5">
    <source>
        <dbReference type="ARBA" id="ARBA00022448"/>
    </source>
</evidence>
<dbReference type="EMBL" id="NFKL01000035">
    <property type="protein sequence ID" value="OUP54899.1"/>
    <property type="molecule type" value="Genomic_DNA"/>
</dbReference>
<dbReference type="InterPro" id="IPR048279">
    <property type="entry name" value="MdtK-like"/>
</dbReference>
<comment type="caution">
    <text evidence="14">The sequence shown here is derived from an EMBL/GenBank/DDBJ whole genome shotgun (WGS) entry which is preliminary data.</text>
</comment>
<evidence type="ECO:0000256" key="13">
    <source>
        <dbReference type="SAM" id="Phobius"/>
    </source>
</evidence>
<evidence type="ECO:0000256" key="3">
    <source>
        <dbReference type="ARBA" id="ARBA00010199"/>
    </source>
</evidence>
<dbReference type="InterPro" id="IPR002528">
    <property type="entry name" value="MATE_fam"/>
</dbReference>
<dbReference type="PANTHER" id="PTHR43298:SF2">
    <property type="entry name" value="FMN_FAD EXPORTER YEEO-RELATED"/>
    <property type="match status" value="1"/>
</dbReference>
<feature type="transmembrane region" description="Helical" evidence="13">
    <location>
        <begin position="107"/>
        <end position="128"/>
    </location>
</feature>
<keyword evidence="5" id="KW-0813">Transport</keyword>
<dbReference type="GO" id="GO:0006811">
    <property type="term" value="P:monoatomic ion transport"/>
    <property type="evidence" value="ECO:0007669"/>
    <property type="project" value="UniProtKB-KW"/>
</dbReference>
<evidence type="ECO:0000313" key="14">
    <source>
        <dbReference type="EMBL" id="OUP54899.1"/>
    </source>
</evidence>
<evidence type="ECO:0000256" key="12">
    <source>
        <dbReference type="ARBA" id="ARBA00031636"/>
    </source>
</evidence>
<reference evidence="15" key="1">
    <citation type="submission" date="2017-04" db="EMBL/GenBank/DDBJ databases">
        <title>Function of individual gut microbiota members based on whole genome sequencing of pure cultures obtained from chicken caecum.</title>
        <authorList>
            <person name="Medvecky M."/>
            <person name="Cejkova D."/>
            <person name="Polansky O."/>
            <person name="Karasova D."/>
            <person name="Kubasova T."/>
            <person name="Cizek A."/>
            <person name="Rychlik I."/>
        </authorList>
    </citation>
    <scope>NUCLEOTIDE SEQUENCE [LARGE SCALE GENOMIC DNA]</scope>
    <source>
        <strain evidence="15">An179</strain>
    </source>
</reference>
<dbReference type="InterPro" id="IPR050222">
    <property type="entry name" value="MATE_MdtK"/>
</dbReference>
<dbReference type="GO" id="GO:0005886">
    <property type="term" value="C:plasma membrane"/>
    <property type="evidence" value="ECO:0007669"/>
    <property type="project" value="UniProtKB-SubCell"/>
</dbReference>
<keyword evidence="9 13" id="KW-1133">Transmembrane helix</keyword>
<name>A0A1Y4LH93_9FIRM</name>
<feature type="transmembrane region" description="Helical" evidence="13">
    <location>
        <begin position="180"/>
        <end position="201"/>
    </location>
</feature>
<sequence length="477" mass="52394">MWKKRGISEKMRRKSYEIDMCHGPLLSRILLFAFPLMCSGILQLLFNAADIVVVGRFVGSEAMAAVGATSSLINLLVNFFIGISVGANVLVARFCGGGEYRDAKETVQTALLAGLAGGLILIVLGIVASRPMLTLMATPEEVIDQATLYMRLYFVGMPATMIYNFGAAILRAVGDTRRPLYFLLFAGVFNVGCDVLFIVALDWGVAGAAAATVIAQLISATLIVMCLTRMDGVCHLNLENVHFYRDKFFRIMQVGLPAGLQSVIFNISNVLIQSSINSFGAIAVAGNTAANNIEGFVYTSMNSLYQTSLSFTSQNLGAKNDKRIDRVLFYCMGLVIVIGLVLGNGAHLLGEHLLGIYSSDPEVIQFGMMRLSVVSVTYFLCGMMDVVAGSVRGLGYSILPMLVSFVGACLFRIFWIFTIFQWQHTLFNLYISYPISWTLTVCAHVACYCIVRRTVFARMRKAREQEQMEAKQVEQEV</sequence>
<feature type="transmembrane region" description="Helical" evidence="13">
    <location>
        <begin position="363"/>
        <end position="381"/>
    </location>
</feature>
<keyword evidence="8 13" id="KW-0812">Transmembrane</keyword>
<feature type="transmembrane region" description="Helical" evidence="13">
    <location>
        <begin position="207"/>
        <end position="227"/>
    </location>
</feature>
<feature type="transmembrane region" description="Helical" evidence="13">
    <location>
        <begin position="429"/>
        <end position="451"/>
    </location>
</feature>
<gene>
    <name evidence="14" type="ORF">B5F15_15780</name>
</gene>
<evidence type="ECO:0000256" key="4">
    <source>
        <dbReference type="ARBA" id="ARBA00020268"/>
    </source>
</evidence>
<evidence type="ECO:0000256" key="10">
    <source>
        <dbReference type="ARBA" id="ARBA00023065"/>
    </source>
</evidence>
<dbReference type="Pfam" id="PF01554">
    <property type="entry name" value="MatE"/>
    <property type="match status" value="2"/>
</dbReference>
<keyword evidence="7" id="KW-1003">Cell membrane</keyword>
<feature type="transmembrane region" description="Helical" evidence="13">
    <location>
        <begin position="327"/>
        <end position="343"/>
    </location>
</feature>
<keyword evidence="10" id="KW-0406">Ion transport</keyword>
<comment type="function">
    <text evidence="1">Multidrug efflux pump.</text>
</comment>
<feature type="transmembrane region" description="Helical" evidence="13">
    <location>
        <begin position="393"/>
        <end position="417"/>
    </location>
</feature>
<dbReference type="AlphaFoldDB" id="A0A1Y4LH93"/>
<evidence type="ECO:0000256" key="7">
    <source>
        <dbReference type="ARBA" id="ARBA00022475"/>
    </source>
</evidence>
<dbReference type="GO" id="GO:0015297">
    <property type="term" value="F:antiporter activity"/>
    <property type="evidence" value="ECO:0007669"/>
    <property type="project" value="UniProtKB-KW"/>
</dbReference>
<evidence type="ECO:0000313" key="15">
    <source>
        <dbReference type="Proteomes" id="UP000195326"/>
    </source>
</evidence>
<keyword evidence="6" id="KW-0050">Antiport</keyword>
<evidence type="ECO:0000256" key="11">
    <source>
        <dbReference type="ARBA" id="ARBA00023136"/>
    </source>
</evidence>
<evidence type="ECO:0000256" key="1">
    <source>
        <dbReference type="ARBA" id="ARBA00003408"/>
    </source>
</evidence>
<evidence type="ECO:0000256" key="8">
    <source>
        <dbReference type="ARBA" id="ARBA00022692"/>
    </source>
</evidence>
<evidence type="ECO:0000256" key="2">
    <source>
        <dbReference type="ARBA" id="ARBA00004651"/>
    </source>
</evidence>
<dbReference type="Proteomes" id="UP000195326">
    <property type="component" value="Unassembled WGS sequence"/>
</dbReference>
<dbReference type="NCBIfam" id="TIGR00797">
    <property type="entry name" value="matE"/>
    <property type="match status" value="1"/>
</dbReference>
<dbReference type="STRING" id="501571.GCA_900143195_02981"/>
<comment type="subcellular location">
    <subcellularLocation>
        <location evidence="2">Cell membrane</location>
        <topology evidence="2">Multi-pass membrane protein</topology>
    </subcellularLocation>
</comment>
<organism evidence="14 15">
    <name type="scientific">Butyricicoccus pullicaecorum</name>
    <dbReference type="NCBI Taxonomy" id="501571"/>
    <lineage>
        <taxon>Bacteria</taxon>
        <taxon>Bacillati</taxon>
        <taxon>Bacillota</taxon>
        <taxon>Clostridia</taxon>
        <taxon>Eubacteriales</taxon>
        <taxon>Butyricicoccaceae</taxon>
        <taxon>Butyricicoccus</taxon>
    </lineage>
</organism>
<feature type="transmembrane region" description="Helical" evidence="13">
    <location>
        <begin position="148"/>
        <end position="173"/>
    </location>
</feature>